<proteinExistence type="predicted"/>
<keyword evidence="2" id="KW-1185">Reference proteome</keyword>
<protein>
    <submittedName>
        <fullName evidence="1">Uncharacterized protein</fullName>
    </submittedName>
</protein>
<organism evidence="1 2">
    <name type="scientific">Salmonella phage Felix O1 (isolate Felix O1-VT1)</name>
    <name type="common">Bacteriophage Felix O1</name>
    <dbReference type="NCBI Taxonomy" id="1283336"/>
    <lineage>
        <taxon>Viruses</taxon>
        <taxon>Duplodnaviria</taxon>
        <taxon>Heunggongvirae</taxon>
        <taxon>Uroviricota</taxon>
        <taxon>Caudoviricetes</taxon>
        <taxon>Andersonviridae</taxon>
        <taxon>Ounavirinae</taxon>
        <taxon>Felixounavirus</taxon>
        <taxon>Felixounavirus felixO1</taxon>
    </lineage>
</organism>
<organismHost>
    <name type="scientific">Salmonella</name>
    <dbReference type="NCBI Taxonomy" id="590"/>
</organismHost>
<name>Q6KGG2_BPFO1</name>
<sequence>MLQSFHQESYSKRYQFSETLLLLSNGVLNTSPYSILVTINSNSCRSILPITRRY</sequence>
<dbReference type="Proteomes" id="UP000009070">
    <property type="component" value="Segment"/>
</dbReference>
<reference evidence="1 2" key="1">
    <citation type="submission" date="2000-11" db="EMBL/GenBank/DDBJ databases">
        <title>Bacteriophage Felix O1: Genetic Characterization.</title>
        <authorList>
            <person name="Sriranganathan N."/>
            <person name="Whichard J.M."/>
            <person name="Pierson F.W."/>
            <person name="Kapur V."/>
            <person name="Weigt L.A."/>
        </authorList>
    </citation>
    <scope>NUCLEOTIDE SEQUENCE [LARGE SCALE GENOMIC DNA]</scope>
    <source>
        <strain evidence="1">Felix O1-VT1</strain>
    </source>
</reference>
<dbReference type="EMBL" id="AF320576">
    <property type="protein sequence ID" value="AAQ14680.1"/>
    <property type="molecule type" value="Genomic_DNA"/>
</dbReference>
<accession>Q6KGG2</accession>
<evidence type="ECO:0000313" key="2">
    <source>
        <dbReference type="Proteomes" id="UP000009070"/>
    </source>
</evidence>
<evidence type="ECO:0000313" key="1">
    <source>
        <dbReference type="EMBL" id="AAQ14680.1"/>
    </source>
</evidence>